<dbReference type="EMBL" id="CAJNOL010009005">
    <property type="protein sequence ID" value="CAF1640438.1"/>
    <property type="molecule type" value="Genomic_DNA"/>
</dbReference>
<name>A0A815Q124_9BILA</name>
<feature type="compositionally biased region" description="Polar residues" evidence="1">
    <location>
        <begin position="127"/>
        <end position="137"/>
    </location>
</feature>
<dbReference type="EMBL" id="CAJNOT010005033">
    <property type="protein sequence ID" value="CAF1453456.1"/>
    <property type="molecule type" value="Genomic_DNA"/>
</dbReference>
<evidence type="ECO:0000313" key="2">
    <source>
        <dbReference type="EMBL" id="CAF1453456.1"/>
    </source>
</evidence>
<evidence type="ECO:0000313" key="5">
    <source>
        <dbReference type="EMBL" id="CAF4069238.1"/>
    </source>
</evidence>
<evidence type="ECO:0000313" key="3">
    <source>
        <dbReference type="EMBL" id="CAF1455692.1"/>
    </source>
</evidence>
<feature type="region of interest" description="Disordered" evidence="1">
    <location>
        <begin position="108"/>
        <end position="137"/>
    </location>
</feature>
<reference evidence="3" key="1">
    <citation type="submission" date="2021-02" db="EMBL/GenBank/DDBJ databases">
        <authorList>
            <person name="Nowell W R."/>
        </authorList>
    </citation>
    <scope>NUCLEOTIDE SEQUENCE</scope>
</reference>
<dbReference type="EMBL" id="CAJOBD010006751">
    <property type="protein sequence ID" value="CAF4069238.1"/>
    <property type="molecule type" value="Genomic_DNA"/>
</dbReference>
<proteinExistence type="predicted"/>
<dbReference type="Proteomes" id="UP000663836">
    <property type="component" value="Unassembled WGS sequence"/>
</dbReference>
<evidence type="ECO:0000313" key="6">
    <source>
        <dbReference type="Proteomes" id="UP000663854"/>
    </source>
</evidence>
<dbReference type="Proteomes" id="UP000663864">
    <property type="component" value="Unassembled WGS sequence"/>
</dbReference>
<evidence type="ECO:0000313" key="7">
    <source>
        <dbReference type="Proteomes" id="UP000663870"/>
    </source>
</evidence>
<evidence type="ECO:0000313" key="4">
    <source>
        <dbReference type="EMBL" id="CAF1640438.1"/>
    </source>
</evidence>
<gene>
    <name evidence="5" type="ORF">JBS370_LOCUS30052</name>
    <name evidence="4" type="ORF">JXQ802_LOCUS53105</name>
    <name evidence="3" type="ORF">PYM288_LOCUS36734</name>
    <name evidence="2" type="ORF">ZHD862_LOCUS35374</name>
</gene>
<keyword evidence="7" id="KW-1185">Reference proteome</keyword>
<dbReference type="AlphaFoldDB" id="A0A815Q124"/>
<evidence type="ECO:0000256" key="1">
    <source>
        <dbReference type="SAM" id="MobiDB-lite"/>
    </source>
</evidence>
<comment type="caution">
    <text evidence="3">The sequence shown here is derived from an EMBL/GenBank/DDBJ whole genome shotgun (WGS) entry which is preliminary data.</text>
</comment>
<protein>
    <submittedName>
        <fullName evidence="3">Uncharacterized protein</fullName>
    </submittedName>
</protein>
<dbReference type="EMBL" id="CAJNOH010007354">
    <property type="protein sequence ID" value="CAF1455692.1"/>
    <property type="molecule type" value="Genomic_DNA"/>
</dbReference>
<accession>A0A815Q124</accession>
<dbReference type="Proteomes" id="UP000663854">
    <property type="component" value="Unassembled WGS sequence"/>
</dbReference>
<organism evidence="3 6">
    <name type="scientific">Rotaria sordida</name>
    <dbReference type="NCBI Taxonomy" id="392033"/>
    <lineage>
        <taxon>Eukaryota</taxon>
        <taxon>Metazoa</taxon>
        <taxon>Spiralia</taxon>
        <taxon>Gnathifera</taxon>
        <taxon>Rotifera</taxon>
        <taxon>Eurotatoria</taxon>
        <taxon>Bdelloidea</taxon>
        <taxon>Philodinida</taxon>
        <taxon>Philodinidae</taxon>
        <taxon>Rotaria</taxon>
    </lineage>
</organism>
<feature type="compositionally biased region" description="Basic and acidic residues" evidence="1">
    <location>
        <begin position="111"/>
        <end position="124"/>
    </location>
</feature>
<dbReference type="Proteomes" id="UP000663870">
    <property type="component" value="Unassembled WGS sequence"/>
</dbReference>
<sequence>MMNNNGKQPFKRQLTSSSYYGENVSNEEDNNQFIFVGKYNKRKQRRTGEINEDENNEEDLLIIDQNSATTLNVNVNNGRTFLNSNNKTSNNINRNENTYTRQMNHTCNRNAQEDQNKNKNKYDDTSSDANKNKNNGKMTEMQHINLSEKLNKNAKNKTVENYNSDISISQHALAYAIENHLPPIKISCQPKITQNQKGNEIIKGLIAFIEKNFRQLNKNFHHPVGFEYWYVNKNGDLVCYTKHNELFVYLCEPQNYPTLLSNTNITPSRPRHLPSQHSIVLKFVPNYITKDEIEIEIKTSIKTVYNIEEMKGSMTEKSRHVRIELTSLDEYNSILNNGGITLNEHLIEAYEFLSPPRLLICSKCNDPGHIRRNRNFQYDACRQCGKDRAIGEHRECIICCHRCNQNHLSTDYKCPFLVEYRRSLLYKLKDQPNLLPPNMHIFIPSECRERGIKNNQILSNPSINLNNSTINKNASQFNLSSHAWPTLGRVTDGSINPHLNDHTVWNELKLKQNEINRLNEEFNIKMQHLQAKNDDHMKKMSTILLIISQQVKVQNEGIERCYTTINEVLPILSSILEVVQWLITKPGMLNMNENNNAENQSILNHISQSLEFIKDRNDFLTTNQRLLNSLVEQQNGLMIQGINSLIENNEH</sequence>